<sequence length="162" mass="19137">MPINPKNIVKLLCRSFDVLVRSVEIDFTNEETFFALHLEELIKDAVDKQVSVESYTTLEFFDENIDIDPVANEDEAEDEELERGFEEKSNNKRATLEVSFEYKKEVVDYWCSSKKGGKLKFETVKNRYKMVNDEKTLYRWQKQVLESGTRRQKLLEISKFCV</sequence>
<dbReference type="PaxDb" id="67767-A0A0J7JW04"/>
<dbReference type="EMBL" id="LBMM01026459">
    <property type="protein sequence ID" value="KMQ82312.1"/>
    <property type="molecule type" value="Genomic_DNA"/>
</dbReference>
<proteinExistence type="predicted"/>
<keyword evidence="2" id="KW-1185">Reference proteome</keyword>
<evidence type="ECO:0000313" key="2">
    <source>
        <dbReference type="Proteomes" id="UP000036403"/>
    </source>
</evidence>
<dbReference type="AlphaFoldDB" id="A0A0J7JW04"/>
<accession>A0A0J7JW04</accession>
<protein>
    <submittedName>
        <fullName evidence="1">Uncharacterized protein</fullName>
    </submittedName>
</protein>
<dbReference type="Proteomes" id="UP000036403">
    <property type="component" value="Unassembled WGS sequence"/>
</dbReference>
<organism evidence="1 2">
    <name type="scientific">Lasius niger</name>
    <name type="common">Black garden ant</name>
    <dbReference type="NCBI Taxonomy" id="67767"/>
    <lineage>
        <taxon>Eukaryota</taxon>
        <taxon>Metazoa</taxon>
        <taxon>Ecdysozoa</taxon>
        <taxon>Arthropoda</taxon>
        <taxon>Hexapoda</taxon>
        <taxon>Insecta</taxon>
        <taxon>Pterygota</taxon>
        <taxon>Neoptera</taxon>
        <taxon>Endopterygota</taxon>
        <taxon>Hymenoptera</taxon>
        <taxon>Apocrita</taxon>
        <taxon>Aculeata</taxon>
        <taxon>Formicoidea</taxon>
        <taxon>Formicidae</taxon>
        <taxon>Formicinae</taxon>
        <taxon>Lasius</taxon>
        <taxon>Lasius</taxon>
    </lineage>
</organism>
<reference evidence="1 2" key="1">
    <citation type="submission" date="2015-04" db="EMBL/GenBank/DDBJ databases">
        <title>Lasius niger genome sequencing.</title>
        <authorList>
            <person name="Konorov E.A."/>
            <person name="Nikitin M.A."/>
            <person name="Kirill M.V."/>
            <person name="Chang P."/>
        </authorList>
    </citation>
    <scope>NUCLEOTIDE SEQUENCE [LARGE SCALE GENOMIC DNA]</scope>
    <source>
        <tissue evidence="1">Whole</tissue>
    </source>
</reference>
<gene>
    <name evidence="1" type="ORF">RF55_23415</name>
</gene>
<dbReference type="OrthoDB" id="10657479at2759"/>
<comment type="caution">
    <text evidence="1">The sequence shown here is derived from an EMBL/GenBank/DDBJ whole genome shotgun (WGS) entry which is preliminary data.</text>
</comment>
<evidence type="ECO:0000313" key="1">
    <source>
        <dbReference type="EMBL" id="KMQ82312.1"/>
    </source>
</evidence>
<name>A0A0J7JW04_LASNI</name>